<accession>A0A645EWF3</accession>
<sequence>MDFLNIQEIFKFFANFYKLFDVVRVIDTEKKQVICSDDNLEGHKSVCYEFWEKDSQCSDCIASRAMSQKDTFMKIEYLKGRAFLVLASPVRLRGEEYIVEIWLKISQKPELQPI</sequence>
<protein>
    <submittedName>
        <fullName evidence="1">Uncharacterized protein</fullName>
    </submittedName>
</protein>
<proteinExistence type="predicted"/>
<gene>
    <name evidence="1" type="ORF">SDC9_153023</name>
</gene>
<name>A0A645EWF3_9ZZZZ</name>
<dbReference type="AlphaFoldDB" id="A0A645EWF3"/>
<comment type="caution">
    <text evidence="1">The sequence shown here is derived from an EMBL/GenBank/DDBJ whole genome shotgun (WGS) entry which is preliminary data.</text>
</comment>
<evidence type="ECO:0000313" key="1">
    <source>
        <dbReference type="EMBL" id="MPN05770.1"/>
    </source>
</evidence>
<dbReference type="EMBL" id="VSSQ01051678">
    <property type="protein sequence ID" value="MPN05770.1"/>
    <property type="molecule type" value="Genomic_DNA"/>
</dbReference>
<reference evidence="1" key="1">
    <citation type="submission" date="2019-08" db="EMBL/GenBank/DDBJ databases">
        <authorList>
            <person name="Kucharzyk K."/>
            <person name="Murdoch R.W."/>
            <person name="Higgins S."/>
            <person name="Loffler F."/>
        </authorList>
    </citation>
    <scope>NUCLEOTIDE SEQUENCE</scope>
</reference>
<organism evidence="1">
    <name type="scientific">bioreactor metagenome</name>
    <dbReference type="NCBI Taxonomy" id="1076179"/>
    <lineage>
        <taxon>unclassified sequences</taxon>
        <taxon>metagenomes</taxon>
        <taxon>ecological metagenomes</taxon>
    </lineage>
</organism>